<dbReference type="SUPFAM" id="SSF102588">
    <property type="entry name" value="LmbE-like"/>
    <property type="match status" value="1"/>
</dbReference>
<dbReference type="Gene3D" id="3.40.50.10320">
    <property type="entry name" value="LmbE-like"/>
    <property type="match status" value="1"/>
</dbReference>
<name>A0A381W077_9ZZZZ</name>
<dbReference type="EMBL" id="UINC01010303">
    <property type="protein sequence ID" value="SVA45894.1"/>
    <property type="molecule type" value="Genomic_DNA"/>
</dbReference>
<accession>A0A381W077</accession>
<proteinExistence type="predicted"/>
<dbReference type="InterPro" id="IPR024078">
    <property type="entry name" value="LmbE-like_dom_sf"/>
</dbReference>
<sequence length="233" mass="26564">MKILAIGAHPDDVEFLCAGTLALYAAQGHEIFIAIATNGNVGSPTLEKNEISAIRKKESVEACKLINAKLIWMNFDDEWLFDNKETRLVFIDAIREAQPDLMFIHNKCDYHPDHRNAGQIAEDCKIPVSVRLVKSNFDYLKKIPHMFYMDSIGGVEFEPEYYVDISSVIDLKGKMLRCHKSQEDWLIALYDEKPSDLMYKQSSFRGLNAGCKYAEGFRQVLTYPLVGSYKLLP</sequence>
<evidence type="ECO:0008006" key="2">
    <source>
        <dbReference type="Google" id="ProtNLM"/>
    </source>
</evidence>
<gene>
    <name evidence="1" type="ORF">METZ01_LOCUS98748</name>
</gene>
<protein>
    <recommendedName>
        <fullName evidence="2">GlcNAc-PI de-N-acetylase</fullName>
    </recommendedName>
</protein>
<dbReference type="AlphaFoldDB" id="A0A381W077"/>
<reference evidence="1" key="1">
    <citation type="submission" date="2018-05" db="EMBL/GenBank/DDBJ databases">
        <authorList>
            <person name="Lanie J.A."/>
            <person name="Ng W.-L."/>
            <person name="Kazmierczak K.M."/>
            <person name="Andrzejewski T.M."/>
            <person name="Davidsen T.M."/>
            <person name="Wayne K.J."/>
            <person name="Tettelin H."/>
            <person name="Glass J.I."/>
            <person name="Rusch D."/>
            <person name="Podicherti R."/>
            <person name="Tsui H.-C.T."/>
            <person name="Winkler M.E."/>
        </authorList>
    </citation>
    <scope>NUCLEOTIDE SEQUENCE</scope>
</reference>
<dbReference type="PANTHER" id="PTHR12993:SF30">
    <property type="entry name" value="N-ACETYL-ALPHA-D-GLUCOSAMINYL L-MALATE DEACETYLASE 1"/>
    <property type="match status" value="1"/>
</dbReference>
<dbReference type="GO" id="GO:0016811">
    <property type="term" value="F:hydrolase activity, acting on carbon-nitrogen (but not peptide) bonds, in linear amides"/>
    <property type="evidence" value="ECO:0007669"/>
    <property type="project" value="TreeGrafter"/>
</dbReference>
<organism evidence="1">
    <name type="scientific">marine metagenome</name>
    <dbReference type="NCBI Taxonomy" id="408172"/>
    <lineage>
        <taxon>unclassified sequences</taxon>
        <taxon>metagenomes</taxon>
        <taxon>ecological metagenomes</taxon>
    </lineage>
</organism>
<dbReference type="InterPro" id="IPR003737">
    <property type="entry name" value="GlcNAc_PI_deacetylase-related"/>
</dbReference>
<dbReference type="PANTHER" id="PTHR12993">
    <property type="entry name" value="N-ACETYLGLUCOSAMINYL-PHOSPHATIDYLINOSITOL DE-N-ACETYLASE-RELATED"/>
    <property type="match status" value="1"/>
</dbReference>
<dbReference type="Pfam" id="PF02585">
    <property type="entry name" value="PIG-L"/>
    <property type="match status" value="1"/>
</dbReference>
<evidence type="ECO:0000313" key="1">
    <source>
        <dbReference type="EMBL" id="SVA45894.1"/>
    </source>
</evidence>